<protein>
    <submittedName>
        <fullName evidence="1">Uncharacterized protein</fullName>
    </submittedName>
</protein>
<dbReference type="EMBL" id="LAZR01000694">
    <property type="protein sequence ID" value="KKN60499.1"/>
    <property type="molecule type" value="Genomic_DNA"/>
</dbReference>
<evidence type="ECO:0000313" key="1">
    <source>
        <dbReference type="EMBL" id="KKN60499.1"/>
    </source>
</evidence>
<accession>A0A0F9S098</accession>
<dbReference type="AlphaFoldDB" id="A0A0F9S098"/>
<sequence length="103" mass="11765">MLIDVTADINDFLDETSDIADSADGDHAGNTCIKVANALLEAKLNWLEITQNRSPTDRQEFVEPDLMNIEYVSLREKLANLRRREKPRAMNFNMQTGRIRRSG</sequence>
<name>A0A0F9S098_9ZZZZ</name>
<gene>
    <name evidence="1" type="ORF">LCGC14_0531450</name>
</gene>
<reference evidence="1" key="1">
    <citation type="journal article" date="2015" name="Nature">
        <title>Complex archaea that bridge the gap between prokaryotes and eukaryotes.</title>
        <authorList>
            <person name="Spang A."/>
            <person name="Saw J.H."/>
            <person name="Jorgensen S.L."/>
            <person name="Zaremba-Niedzwiedzka K."/>
            <person name="Martijn J."/>
            <person name="Lind A.E."/>
            <person name="van Eijk R."/>
            <person name="Schleper C."/>
            <person name="Guy L."/>
            <person name="Ettema T.J."/>
        </authorList>
    </citation>
    <scope>NUCLEOTIDE SEQUENCE</scope>
</reference>
<proteinExistence type="predicted"/>
<comment type="caution">
    <text evidence="1">The sequence shown here is derived from an EMBL/GenBank/DDBJ whole genome shotgun (WGS) entry which is preliminary data.</text>
</comment>
<organism evidence="1">
    <name type="scientific">marine sediment metagenome</name>
    <dbReference type="NCBI Taxonomy" id="412755"/>
    <lineage>
        <taxon>unclassified sequences</taxon>
        <taxon>metagenomes</taxon>
        <taxon>ecological metagenomes</taxon>
    </lineage>
</organism>